<evidence type="ECO:0000256" key="1">
    <source>
        <dbReference type="ARBA" id="ARBA00004651"/>
    </source>
</evidence>
<dbReference type="Proteomes" id="UP000261285">
    <property type="component" value="Unassembled WGS sequence"/>
</dbReference>
<reference evidence="12 13" key="1">
    <citation type="submission" date="2018-08" db="EMBL/GenBank/DDBJ databases">
        <title>A genome reference for cultivated species of the human gut microbiota.</title>
        <authorList>
            <person name="Zou Y."/>
            <person name="Xue W."/>
            <person name="Luo G."/>
        </authorList>
    </citation>
    <scope>NUCLEOTIDE SEQUENCE [LARGE SCALE GENOMIC DNA]</scope>
    <source>
        <strain evidence="11 13">AM22-22</strain>
        <strain evidence="10 14">AM23-13</strain>
        <strain evidence="9 12">OM02-16</strain>
    </source>
</reference>
<evidence type="ECO:0000313" key="10">
    <source>
        <dbReference type="EMBL" id="RHG11063.1"/>
    </source>
</evidence>
<comment type="caution">
    <text evidence="9">The sequence shown here is derived from an EMBL/GenBank/DDBJ whole genome shotgun (WGS) entry which is preliminary data.</text>
</comment>
<dbReference type="RefSeq" id="WP_117597621.1">
    <property type="nucleotide sequence ID" value="NZ_CABMEZ010000003.1"/>
</dbReference>
<dbReference type="AlphaFoldDB" id="A0A3E5GHW8"/>
<comment type="subcellular location">
    <subcellularLocation>
        <location evidence="1">Cell membrane</location>
        <topology evidence="1">Multi-pass membrane protein</topology>
    </subcellularLocation>
</comment>
<dbReference type="PANTHER" id="PTHR43124:SF3">
    <property type="entry name" value="CHLORAMPHENICOL EFFLUX PUMP RV0191"/>
    <property type="match status" value="1"/>
</dbReference>
<evidence type="ECO:0000259" key="8">
    <source>
        <dbReference type="PROSITE" id="PS50850"/>
    </source>
</evidence>
<dbReference type="InterPro" id="IPR050189">
    <property type="entry name" value="MFS_Efflux_Transporters"/>
</dbReference>
<evidence type="ECO:0000313" key="9">
    <source>
        <dbReference type="EMBL" id="RGO33899.1"/>
    </source>
</evidence>
<dbReference type="InterPro" id="IPR036259">
    <property type="entry name" value="MFS_trans_sf"/>
</dbReference>
<dbReference type="GO" id="GO:0022857">
    <property type="term" value="F:transmembrane transporter activity"/>
    <property type="evidence" value="ECO:0007669"/>
    <property type="project" value="InterPro"/>
</dbReference>
<dbReference type="EMBL" id="QRIC01000026">
    <property type="protein sequence ID" value="RHG24062.1"/>
    <property type="molecule type" value="Genomic_DNA"/>
</dbReference>
<evidence type="ECO:0000256" key="5">
    <source>
        <dbReference type="ARBA" id="ARBA00022989"/>
    </source>
</evidence>
<feature type="transmembrane region" description="Helical" evidence="7">
    <location>
        <begin position="289"/>
        <end position="307"/>
    </location>
</feature>
<keyword evidence="4 7" id="KW-0812">Transmembrane</keyword>
<evidence type="ECO:0000313" key="14">
    <source>
        <dbReference type="Proteomes" id="UP000284112"/>
    </source>
</evidence>
<dbReference type="SUPFAM" id="SSF103473">
    <property type="entry name" value="MFS general substrate transporter"/>
    <property type="match status" value="1"/>
</dbReference>
<evidence type="ECO:0000313" key="12">
    <source>
        <dbReference type="Proteomes" id="UP000261285"/>
    </source>
</evidence>
<dbReference type="EMBL" id="QRHW01000002">
    <property type="protein sequence ID" value="RHG11063.1"/>
    <property type="molecule type" value="Genomic_DNA"/>
</dbReference>
<feature type="transmembrane region" description="Helical" evidence="7">
    <location>
        <begin position="75"/>
        <end position="93"/>
    </location>
</feature>
<dbReference type="InterPro" id="IPR020846">
    <property type="entry name" value="MFS_dom"/>
</dbReference>
<evidence type="ECO:0000313" key="11">
    <source>
        <dbReference type="EMBL" id="RHG24062.1"/>
    </source>
</evidence>
<dbReference type="GO" id="GO:0005886">
    <property type="term" value="C:plasma membrane"/>
    <property type="evidence" value="ECO:0007669"/>
    <property type="project" value="UniProtKB-SubCell"/>
</dbReference>
<dbReference type="Gene3D" id="1.20.1250.20">
    <property type="entry name" value="MFS general substrate transporter like domains"/>
    <property type="match status" value="1"/>
</dbReference>
<keyword evidence="5 7" id="KW-1133">Transmembrane helix</keyword>
<feature type="transmembrane region" description="Helical" evidence="7">
    <location>
        <begin position="201"/>
        <end position="224"/>
    </location>
</feature>
<feature type="transmembrane region" description="Helical" evidence="7">
    <location>
        <begin position="163"/>
        <end position="181"/>
    </location>
</feature>
<evidence type="ECO:0000256" key="3">
    <source>
        <dbReference type="ARBA" id="ARBA00022475"/>
    </source>
</evidence>
<evidence type="ECO:0000256" key="2">
    <source>
        <dbReference type="ARBA" id="ARBA00022448"/>
    </source>
</evidence>
<dbReference type="Proteomes" id="UP000284095">
    <property type="component" value="Unassembled WGS sequence"/>
</dbReference>
<keyword evidence="6 7" id="KW-0472">Membrane</keyword>
<dbReference type="Proteomes" id="UP000284112">
    <property type="component" value="Unassembled WGS sequence"/>
</dbReference>
<dbReference type="PROSITE" id="PS50850">
    <property type="entry name" value="MFS"/>
    <property type="match status" value="1"/>
</dbReference>
<evidence type="ECO:0000256" key="6">
    <source>
        <dbReference type="ARBA" id="ARBA00023136"/>
    </source>
</evidence>
<dbReference type="PANTHER" id="PTHR43124">
    <property type="entry name" value="PURINE EFFLUX PUMP PBUE"/>
    <property type="match status" value="1"/>
</dbReference>
<evidence type="ECO:0000313" key="13">
    <source>
        <dbReference type="Proteomes" id="UP000284095"/>
    </source>
</evidence>
<organism evidence="9 12">
    <name type="scientific">Dorea longicatena</name>
    <dbReference type="NCBI Taxonomy" id="88431"/>
    <lineage>
        <taxon>Bacteria</taxon>
        <taxon>Bacillati</taxon>
        <taxon>Bacillota</taxon>
        <taxon>Clostridia</taxon>
        <taxon>Lachnospirales</taxon>
        <taxon>Lachnospiraceae</taxon>
        <taxon>Dorea</taxon>
    </lineage>
</organism>
<protein>
    <submittedName>
        <fullName evidence="9">MFS transporter</fullName>
    </submittedName>
</protein>
<name>A0A3E5GHW8_9FIRM</name>
<keyword evidence="2" id="KW-0813">Transport</keyword>
<evidence type="ECO:0000256" key="7">
    <source>
        <dbReference type="SAM" id="Phobius"/>
    </source>
</evidence>
<keyword evidence="3" id="KW-1003">Cell membrane</keyword>
<proteinExistence type="predicted"/>
<dbReference type="Pfam" id="PF07690">
    <property type="entry name" value="MFS_1"/>
    <property type="match status" value="1"/>
</dbReference>
<feature type="transmembrane region" description="Helical" evidence="7">
    <location>
        <begin position="47"/>
        <end position="68"/>
    </location>
</feature>
<accession>A0A3E5GHW8</accession>
<evidence type="ECO:0000256" key="4">
    <source>
        <dbReference type="ARBA" id="ARBA00022692"/>
    </source>
</evidence>
<dbReference type="EMBL" id="QSVN01000003">
    <property type="protein sequence ID" value="RGO33899.1"/>
    <property type="molecule type" value="Genomic_DNA"/>
</dbReference>
<feature type="transmembrane region" description="Helical" evidence="7">
    <location>
        <begin position="105"/>
        <end position="125"/>
    </location>
</feature>
<sequence length="385" mass="40536">MSKGKKIKIIISIAAISFIQGLQYCVSPVLGQIQEHYPDVNISLVQMLITAPALLSMIVAVLSGWLVLKISKKKLLLFASLVAGITGFLPYLSDSFGLLFFSRTFYGVGLGLATALNTAVVAEFFEGDERVSVMGIQAASVGAGMVVVTTVGGMLGAGGFKNAYLINVIGFISLILIACCLPDTGKAQASGSEKIQLNKEVFKISFLGMLEFLFLITFTTNIAMHLSGNLAGNTAVSGNLTGVFSGSQIVIGLILGMVTKITKKYTLPVAMLSFSIGGLLLILFPSNLIMLMAGAVFCGFSQGIFIPQAMVDVAGAVKPVATAMASACFTCAMCFGQVISPTVLNTISKLVFGEVSTTNVYIISVIGMTVVAVITIIMKRRKENI</sequence>
<feature type="transmembrane region" description="Helical" evidence="7">
    <location>
        <begin position="137"/>
        <end position="157"/>
    </location>
</feature>
<dbReference type="InterPro" id="IPR011701">
    <property type="entry name" value="MFS"/>
</dbReference>
<feature type="domain" description="Major facilitator superfamily (MFS) profile" evidence="8">
    <location>
        <begin position="1"/>
        <end position="382"/>
    </location>
</feature>
<gene>
    <name evidence="11" type="ORF">DW265_11040</name>
    <name evidence="10" type="ORF">DW641_02240</name>
    <name evidence="9" type="ORF">DXB16_04765</name>
</gene>
<keyword evidence="13" id="KW-1185">Reference proteome</keyword>
<feature type="transmembrane region" description="Helical" evidence="7">
    <location>
        <begin position="319"/>
        <end position="340"/>
    </location>
</feature>
<feature type="transmembrane region" description="Helical" evidence="7">
    <location>
        <begin position="265"/>
        <end position="283"/>
    </location>
</feature>
<feature type="transmembrane region" description="Helical" evidence="7">
    <location>
        <begin position="236"/>
        <end position="258"/>
    </location>
</feature>
<feature type="transmembrane region" description="Helical" evidence="7">
    <location>
        <begin position="360"/>
        <end position="378"/>
    </location>
</feature>